<dbReference type="Pfam" id="PF00144">
    <property type="entry name" value="Beta-lactamase"/>
    <property type="match status" value="1"/>
</dbReference>
<dbReference type="PANTHER" id="PTHR46825:SF11">
    <property type="entry name" value="PENICILLIN-BINDING PROTEIN 4"/>
    <property type="match status" value="1"/>
</dbReference>
<name>A0A3D9IC30_9BACL</name>
<evidence type="ECO:0000313" key="5">
    <source>
        <dbReference type="Proteomes" id="UP000256977"/>
    </source>
</evidence>
<comment type="subcellular location">
    <subcellularLocation>
        <location evidence="1">Membrane</location>
    </subcellularLocation>
</comment>
<evidence type="ECO:0000256" key="2">
    <source>
        <dbReference type="ARBA" id="ARBA00023136"/>
    </source>
</evidence>
<dbReference type="InterPro" id="IPR001466">
    <property type="entry name" value="Beta-lactam-related"/>
</dbReference>
<evidence type="ECO:0000256" key="1">
    <source>
        <dbReference type="ARBA" id="ARBA00004370"/>
    </source>
</evidence>
<keyword evidence="2" id="KW-0472">Membrane</keyword>
<dbReference type="PANTHER" id="PTHR46825">
    <property type="entry name" value="D-ALANYL-D-ALANINE-CARBOXYPEPTIDASE/ENDOPEPTIDASE AMPH"/>
    <property type="match status" value="1"/>
</dbReference>
<protein>
    <submittedName>
        <fullName evidence="4">CubicO group peptidase (Beta-lactamase class C family)</fullName>
    </submittedName>
</protein>
<comment type="caution">
    <text evidence="4">The sequence shown here is derived from an EMBL/GenBank/DDBJ whole genome shotgun (WGS) entry which is preliminary data.</text>
</comment>
<dbReference type="AlphaFoldDB" id="A0A3D9IC30"/>
<organism evidence="4 5">
    <name type="scientific">Cohnella phaseoli</name>
    <dbReference type="NCBI Taxonomy" id="456490"/>
    <lineage>
        <taxon>Bacteria</taxon>
        <taxon>Bacillati</taxon>
        <taxon>Bacillota</taxon>
        <taxon>Bacilli</taxon>
        <taxon>Bacillales</taxon>
        <taxon>Paenibacillaceae</taxon>
        <taxon>Cohnella</taxon>
    </lineage>
</organism>
<gene>
    <name evidence="4" type="ORF">DFP98_13221</name>
</gene>
<accession>A0A3D9IC30</accession>
<dbReference type="Gene3D" id="3.40.710.10">
    <property type="entry name" value="DD-peptidase/beta-lactamase superfamily"/>
    <property type="match status" value="1"/>
</dbReference>
<proteinExistence type="predicted"/>
<sequence length="737" mass="80293">MSSGAIANNRPAAVILYQFLLYRETEPRDRLFVVIVYNVFKEVFMKSKKSFRFLSLTLALAVLAPAGAASAASSEDTPAVYEDTRKAASEAADLLTQQYGTTSIQYALIDQDQIVASGQSGINDKEGKKPLSAETMYGIGSVSKMFTTAAVMKLADEGKIDLDTPVTKYIPEFKMEDERYKQITPRMLLNHSAGFNGSSLANAFLLEDNDTYAHDTLLEQLAGQKLKADPGAYSVYCNDCFTLAEILVEKVGGIDFTSYIHRNFTEPLNLKNTKTPLDEPSGSKMAGLYLPGIEDQLPNETVNVIGTGGIYSTAEDLVRFSQIFTGQTDGVLSSEAAEEMAQAEYKKGLWPEDADNSIDYGLGWDSVNLFPFGEYDIQALTKGGDTILYHAALVVLPGKNMAAAVLSSGGSSATNQLLASQILLHALKEKGEIEQFKADKSYGRPIKTEMPKERMEDSGIYGSTNQVMKVDISENGEMSISLPQVPAYPPEKYVYAADGSFRSEDGSVKINVVEEKNGRTYLWTRQYLSLPGLGQMALSQYSAEKLESVSVPQTTSEAWAKRDGKRYYPINEKYTSLSYLLASSLQIQLIEEAPGYVLDKKMTGPNTAAANLELPGVGGRDANEFSFFEDNGIEYLNLGGSLFVGEEALKPIYSGGSSSLTLPDNGYAKWFTIPDRAVGKTIKVTPPSKGSYSVYDENGICVDFGIVNPDHTTVLPENGIIVFAGEAGAKFDIRLIN</sequence>
<keyword evidence="5" id="KW-1185">Reference proteome</keyword>
<evidence type="ECO:0000313" key="4">
    <source>
        <dbReference type="EMBL" id="RED59099.1"/>
    </source>
</evidence>
<dbReference type="InterPro" id="IPR050491">
    <property type="entry name" value="AmpC-like"/>
</dbReference>
<dbReference type="Proteomes" id="UP000256977">
    <property type="component" value="Unassembled WGS sequence"/>
</dbReference>
<dbReference type="GO" id="GO:0016020">
    <property type="term" value="C:membrane"/>
    <property type="evidence" value="ECO:0007669"/>
    <property type="project" value="UniProtKB-SubCell"/>
</dbReference>
<feature type="domain" description="Beta-lactamase-related" evidence="3">
    <location>
        <begin position="96"/>
        <end position="422"/>
    </location>
</feature>
<dbReference type="SUPFAM" id="SSF56601">
    <property type="entry name" value="beta-lactamase/transpeptidase-like"/>
    <property type="match status" value="1"/>
</dbReference>
<dbReference type="EMBL" id="QRDZ01000032">
    <property type="protein sequence ID" value="RED59099.1"/>
    <property type="molecule type" value="Genomic_DNA"/>
</dbReference>
<evidence type="ECO:0000259" key="3">
    <source>
        <dbReference type="Pfam" id="PF00144"/>
    </source>
</evidence>
<dbReference type="InterPro" id="IPR012338">
    <property type="entry name" value="Beta-lactam/transpept-like"/>
</dbReference>
<reference evidence="4 5" key="1">
    <citation type="submission" date="2018-07" db="EMBL/GenBank/DDBJ databases">
        <title>Genomic Encyclopedia of Type Strains, Phase III (KMG-III): the genomes of soil and plant-associated and newly described type strains.</title>
        <authorList>
            <person name="Whitman W."/>
        </authorList>
    </citation>
    <scope>NUCLEOTIDE SEQUENCE [LARGE SCALE GENOMIC DNA]</scope>
    <source>
        <strain evidence="4 5">CECT 7287</strain>
    </source>
</reference>